<evidence type="ECO:0000313" key="2">
    <source>
        <dbReference type="Proteomes" id="UP000262142"/>
    </source>
</evidence>
<dbReference type="Proteomes" id="UP000262142">
    <property type="component" value="Unassembled WGS sequence"/>
</dbReference>
<accession>A0A383U3L3</accession>
<dbReference type="EMBL" id="UNSC01000007">
    <property type="protein sequence ID" value="SZD74068.1"/>
    <property type="molecule type" value="Genomic_DNA"/>
</dbReference>
<dbReference type="AlphaFoldDB" id="A0A383U3L3"/>
<gene>
    <name evidence="1" type="ORF">SAMEA104719789_01525</name>
</gene>
<protein>
    <submittedName>
        <fullName evidence="1">Uncharacterized protein</fullName>
    </submittedName>
</protein>
<dbReference type="RefSeq" id="WP_119059705.1">
    <property type="nucleotide sequence ID" value="NZ_UNSC01000007.1"/>
</dbReference>
<name>A0A383U3L3_9FLAO</name>
<evidence type="ECO:0000313" key="1">
    <source>
        <dbReference type="EMBL" id="SZD74068.1"/>
    </source>
</evidence>
<proteinExistence type="predicted"/>
<sequence length="201" mass="23243">MRKLNIFLFTVVTLLFFHQCTEEKIDPTPEDYQRLFPFKGIDQPEDNYEDLKIRPCNPRELLEKIKYPGVEISEGREYTITIQAQYSIEEGSEEEDFLYTDYSVRFFSPEGEILIVGNKENSDYLLEEGNLWKDSFRVKSGYPMYLSVNGRGPRGSIIKASIEAVADDGIVVIPKLRTQHTQNQEGPTPLNDPYCNYIILP</sequence>
<reference evidence="1 2" key="1">
    <citation type="submission" date="2018-09" db="EMBL/GenBank/DDBJ databases">
        <authorList>
            <consortium name="Pathogen Informatics"/>
        </authorList>
    </citation>
    <scope>NUCLEOTIDE SEQUENCE [LARGE SCALE GENOMIC DNA]</scope>
    <source>
        <strain evidence="1 2">OH-22767</strain>
    </source>
</reference>
<organism evidence="1 2">
    <name type="scientific">Candidatus Ornithobacterium hominis</name>
    <dbReference type="NCBI Taxonomy" id="2497989"/>
    <lineage>
        <taxon>Bacteria</taxon>
        <taxon>Pseudomonadati</taxon>
        <taxon>Bacteroidota</taxon>
        <taxon>Flavobacteriia</taxon>
        <taxon>Flavobacteriales</taxon>
        <taxon>Weeksellaceae</taxon>
        <taxon>Ornithobacterium</taxon>
    </lineage>
</organism>
<dbReference type="OrthoDB" id="1012368at2"/>
<keyword evidence="2" id="KW-1185">Reference proteome</keyword>